<sequence length="210" mass="23660">MKDETLYLKIDRNIRIHSTPVSLKDVATVLCREKTVENRAKTIKLPTSEIRGPGRYVFSVTDVIETVQQELPGLEVCNLGESDFILTMEKTKKTSEAWSWCKTVLVSFLSFFGAAFSIMAFNNDIGITNLFGQLYRQFTGEASDGFTVLEVTYSLGVGIGILVYFNHFSRKKRTTDPSPLEVEMRTYEDEVDTTLIEAEGREMKGKGQEG</sequence>
<evidence type="ECO:0000313" key="4">
    <source>
        <dbReference type="Proteomes" id="UP000886757"/>
    </source>
</evidence>
<gene>
    <name evidence="3" type="ORF">IAB31_05460</name>
</gene>
<feature type="transmembrane region" description="Helical" evidence="1">
    <location>
        <begin position="145"/>
        <end position="165"/>
    </location>
</feature>
<keyword evidence="1" id="KW-1133">Transmembrane helix</keyword>
<reference evidence="3" key="1">
    <citation type="submission" date="2020-10" db="EMBL/GenBank/DDBJ databases">
        <authorList>
            <person name="Gilroy R."/>
        </authorList>
    </citation>
    <scope>NUCLEOTIDE SEQUENCE</scope>
    <source>
        <strain evidence="3">ChiSjej4B22-8148</strain>
    </source>
</reference>
<evidence type="ECO:0000313" key="3">
    <source>
        <dbReference type="EMBL" id="HIR13355.1"/>
    </source>
</evidence>
<dbReference type="Pfam" id="PF12164">
    <property type="entry name" value="SporV_AA"/>
    <property type="match status" value="1"/>
</dbReference>
<feature type="transmembrane region" description="Helical" evidence="1">
    <location>
        <begin position="100"/>
        <end position="121"/>
    </location>
</feature>
<proteinExistence type="predicted"/>
<evidence type="ECO:0000259" key="2">
    <source>
        <dbReference type="Pfam" id="PF12164"/>
    </source>
</evidence>
<dbReference type="InterPro" id="IPR021997">
    <property type="entry name" value="SporV_AA"/>
</dbReference>
<reference evidence="3" key="2">
    <citation type="journal article" date="2021" name="PeerJ">
        <title>Extensive microbial diversity within the chicken gut microbiome revealed by metagenomics and culture.</title>
        <authorList>
            <person name="Gilroy R."/>
            <person name="Ravi A."/>
            <person name="Getino M."/>
            <person name="Pursley I."/>
            <person name="Horton D.L."/>
            <person name="Alikhan N.F."/>
            <person name="Baker D."/>
            <person name="Gharbi K."/>
            <person name="Hall N."/>
            <person name="Watson M."/>
            <person name="Adriaenssens E.M."/>
            <person name="Foster-Nyarko E."/>
            <person name="Jarju S."/>
            <person name="Secka A."/>
            <person name="Antonio M."/>
            <person name="Oren A."/>
            <person name="Chaudhuri R.R."/>
            <person name="La Ragione R."/>
            <person name="Hildebrand F."/>
            <person name="Pallen M.J."/>
        </authorList>
    </citation>
    <scope>NUCLEOTIDE SEQUENCE</scope>
    <source>
        <strain evidence="3">ChiSjej4B22-8148</strain>
    </source>
</reference>
<dbReference type="EMBL" id="DVGK01000061">
    <property type="protein sequence ID" value="HIR13355.1"/>
    <property type="molecule type" value="Genomic_DNA"/>
</dbReference>
<comment type="caution">
    <text evidence="3">The sequence shown here is derived from an EMBL/GenBank/DDBJ whole genome shotgun (WGS) entry which is preliminary data.</text>
</comment>
<feature type="domain" description="Stage V sporulation protein AA" evidence="2">
    <location>
        <begin position="4"/>
        <end position="90"/>
    </location>
</feature>
<dbReference type="Proteomes" id="UP000886757">
    <property type="component" value="Unassembled WGS sequence"/>
</dbReference>
<dbReference type="AlphaFoldDB" id="A0A9D1AB25"/>
<organism evidence="3 4">
    <name type="scientific">Candidatus Choladousia intestinavium</name>
    <dbReference type="NCBI Taxonomy" id="2840727"/>
    <lineage>
        <taxon>Bacteria</taxon>
        <taxon>Bacillati</taxon>
        <taxon>Bacillota</taxon>
        <taxon>Clostridia</taxon>
        <taxon>Lachnospirales</taxon>
        <taxon>Lachnospiraceae</taxon>
        <taxon>Lachnospiraceae incertae sedis</taxon>
        <taxon>Candidatus Choladousia</taxon>
    </lineage>
</organism>
<dbReference type="InterPro" id="IPR038548">
    <property type="entry name" value="SporV_AA_N_sf"/>
</dbReference>
<protein>
    <submittedName>
        <fullName evidence="3">Stage V sporulation protein AA</fullName>
    </submittedName>
</protein>
<keyword evidence="1" id="KW-0472">Membrane</keyword>
<accession>A0A9D1AB25</accession>
<keyword evidence="1" id="KW-0812">Transmembrane</keyword>
<name>A0A9D1AB25_9FIRM</name>
<dbReference type="Gene3D" id="2.60.480.10">
    <property type="entry name" value="eubacterium ventriosum atcc domain"/>
    <property type="match status" value="1"/>
</dbReference>
<evidence type="ECO:0000256" key="1">
    <source>
        <dbReference type="SAM" id="Phobius"/>
    </source>
</evidence>